<feature type="region of interest" description="Disordered" evidence="1">
    <location>
        <begin position="209"/>
        <end position="235"/>
    </location>
</feature>
<dbReference type="CDD" id="cd15457">
    <property type="entry name" value="NADAR"/>
    <property type="match status" value="2"/>
</dbReference>
<dbReference type="EMBL" id="CAJRGZ010000015">
    <property type="protein sequence ID" value="CAG5141235.1"/>
    <property type="molecule type" value="Genomic_DNA"/>
</dbReference>
<dbReference type="InterPro" id="IPR037238">
    <property type="entry name" value="YbiA-like_sf"/>
</dbReference>
<dbReference type="Pfam" id="PF08719">
    <property type="entry name" value="NADAR"/>
    <property type="match status" value="2"/>
</dbReference>
<dbReference type="OrthoDB" id="206452at2759"/>
<dbReference type="Proteomes" id="UP000676310">
    <property type="component" value="Unassembled WGS sequence"/>
</dbReference>
<reference evidence="3" key="1">
    <citation type="submission" date="2021-05" db="EMBL/GenBank/DDBJ databases">
        <authorList>
            <person name="Stam R."/>
        </authorList>
    </citation>
    <scope>NUCLEOTIDE SEQUENCE</scope>
    <source>
        <strain evidence="3">CS162</strain>
    </source>
</reference>
<dbReference type="NCBIfam" id="TIGR02464">
    <property type="entry name" value="ribofla_fusion"/>
    <property type="match status" value="1"/>
</dbReference>
<comment type="caution">
    <text evidence="3">The sequence shown here is derived from an EMBL/GenBank/DDBJ whole genome shotgun (WGS) entry which is preliminary data.</text>
</comment>
<gene>
    <name evidence="3" type="ORF">ALTATR162_LOCUS893</name>
</gene>
<dbReference type="AlphaFoldDB" id="A0A8J2HUT1"/>
<proteinExistence type="predicted"/>
<dbReference type="Gene3D" id="1.10.357.40">
    <property type="entry name" value="YbiA-like"/>
    <property type="match status" value="2"/>
</dbReference>
<name>A0A8J2HUT1_9PLEO</name>
<sequence>MPKRKDMPAVATTKPSPDASSPIFFYGPHNVHGQLSQMYMSPFENTVFTYGVSETRTYCCAEQYFQFAKASFAGDTKTGKRIMETKDPFKQKRLGKAVRNLDVEAWKQVRYQVVLKATLLKFTVSENSAALRAVLFATKNREIVEASPDPIWGCGLKQAQAEKFKGTTWPGRSLLGKALMDIRERLVKQKRLDQAGFAPFGEIVTKEKGEKSPCYNGDEVNKNPRNAASSSETQQQPFHLDDLFDYEPCASGAIVGDVEQEGGVDTSMGDHNVHRPVGAIQGQTYSHLNRGQNDEGSLTPMDIDRVLSIQNMKLWDTQWQVATPAAMATNTTLEPGIQPHTTNDALDQNLLPTKEPPMYFDSKVNGFLSNQSISEFTNQGVAYHSVEQFVQAMKAKLYGHMDAYDMIMDEADPLAIAEIHVSLPETSSQYIWEYSNNEGFTMQKGIRLKFEHSQQSKALQDQLLTTNDRVIAYLSADNYWGIGIEAKGLGAHTGKWPGHNRMGLMLMQQRQALRNEQTKEVHTG</sequence>
<accession>A0A8J2HUT1</accession>
<dbReference type="RefSeq" id="XP_043164422.1">
    <property type="nucleotide sequence ID" value="XM_043308487.1"/>
</dbReference>
<dbReference type="GeneID" id="67021094"/>
<evidence type="ECO:0000259" key="2">
    <source>
        <dbReference type="Pfam" id="PF08719"/>
    </source>
</evidence>
<dbReference type="SUPFAM" id="SSF143990">
    <property type="entry name" value="YbiA-like"/>
    <property type="match status" value="2"/>
</dbReference>
<feature type="domain" description="NADAR" evidence="2">
    <location>
        <begin position="24"/>
        <end position="186"/>
    </location>
</feature>
<evidence type="ECO:0000313" key="4">
    <source>
        <dbReference type="Proteomes" id="UP000676310"/>
    </source>
</evidence>
<feature type="compositionally biased region" description="Polar residues" evidence="1">
    <location>
        <begin position="223"/>
        <end position="235"/>
    </location>
</feature>
<evidence type="ECO:0000256" key="1">
    <source>
        <dbReference type="SAM" id="MobiDB-lite"/>
    </source>
</evidence>
<feature type="domain" description="NADAR" evidence="2">
    <location>
        <begin position="364"/>
        <end position="514"/>
    </location>
</feature>
<keyword evidence="4" id="KW-1185">Reference proteome</keyword>
<protein>
    <recommendedName>
        <fullName evidence="2">NADAR domain-containing protein</fullName>
    </recommendedName>
</protein>
<organism evidence="3 4">
    <name type="scientific">Alternaria atra</name>
    <dbReference type="NCBI Taxonomy" id="119953"/>
    <lineage>
        <taxon>Eukaryota</taxon>
        <taxon>Fungi</taxon>
        <taxon>Dikarya</taxon>
        <taxon>Ascomycota</taxon>
        <taxon>Pezizomycotina</taxon>
        <taxon>Dothideomycetes</taxon>
        <taxon>Pleosporomycetidae</taxon>
        <taxon>Pleosporales</taxon>
        <taxon>Pleosporineae</taxon>
        <taxon>Pleosporaceae</taxon>
        <taxon>Alternaria</taxon>
        <taxon>Alternaria sect. Ulocladioides</taxon>
    </lineage>
</organism>
<evidence type="ECO:0000313" key="3">
    <source>
        <dbReference type="EMBL" id="CAG5141235.1"/>
    </source>
</evidence>
<dbReference type="InterPro" id="IPR012816">
    <property type="entry name" value="NADAR"/>
</dbReference>